<dbReference type="EMBL" id="CP117418">
    <property type="protein sequence ID" value="WCT79379.1"/>
    <property type="molecule type" value="Genomic_DNA"/>
</dbReference>
<keyword evidence="2" id="KW-0614">Plasmid</keyword>
<keyword evidence="3" id="KW-1185">Reference proteome</keyword>
<evidence type="ECO:0000313" key="2">
    <source>
        <dbReference type="EMBL" id="WCT79379.1"/>
    </source>
</evidence>
<organism evidence="2 3">
    <name type="scientific">Novosphingobium humi</name>
    <dbReference type="NCBI Taxonomy" id="2282397"/>
    <lineage>
        <taxon>Bacteria</taxon>
        <taxon>Pseudomonadati</taxon>
        <taxon>Pseudomonadota</taxon>
        <taxon>Alphaproteobacteria</taxon>
        <taxon>Sphingomonadales</taxon>
        <taxon>Sphingomonadaceae</taxon>
        <taxon>Novosphingobium</taxon>
    </lineage>
</organism>
<keyword evidence="1" id="KW-1133">Transmembrane helix</keyword>
<gene>
    <name evidence="2" type="ORF">PQ457_20510</name>
</gene>
<keyword evidence="1" id="KW-0472">Membrane</keyword>
<feature type="transmembrane region" description="Helical" evidence="1">
    <location>
        <begin position="406"/>
        <end position="429"/>
    </location>
</feature>
<feature type="transmembrane region" description="Helical" evidence="1">
    <location>
        <begin position="162"/>
        <end position="178"/>
    </location>
</feature>
<accession>A0ABY7U4T0</accession>
<evidence type="ECO:0008006" key="4">
    <source>
        <dbReference type="Google" id="ProtNLM"/>
    </source>
</evidence>
<feature type="transmembrane region" description="Helical" evidence="1">
    <location>
        <begin position="111"/>
        <end position="133"/>
    </location>
</feature>
<feature type="transmembrane region" description="Helical" evidence="1">
    <location>
        <begin position="213"/>
        <end position="232"/>
    </location>
</feature>
<feature type="transmembrane region" description="Helical" evidence="1">
    <location>
        <begin position="22"/>
        <end position="40"/>
    </location>
</feature>
<feature type="transmembrane region" description="Helical" evidence="1">
    <location>
        <begin position="363"/>
        <end position="386"/>
    </location>
</feature>
<proteinExistence type="predicted"/>
<dbReference type="Proteomes" id="UP001218231">
    <property type="component" value="Plasmid unnamed1"/>
</dbReference>
<reference evidence="2 3" key="1">
    <citation type="submission" date="2023-02" db="EMBL/GenBank/DDBJ databases">
        <title>Genome sequence of Novosphingobium humi KACC 19094.</title>
        <authorList>
            <person name="Kim S."/>
            <person name="Heo J."/>
            <person name="Kwon S.-W."/>
        </authorList>
    </citation>
    <scope>NUCLEOTIDE SEQUENCE [LARGE SCALE GENOMIC DNA]</scope>
    <source>
        <strain evidence="2 3">KACC 19094</strain>
        <plasmid evidence="2 3">unnamed1</plasmid>
    </source>
</reference>
<geneLocation type="plasmid" evidence="2 3">
    <name>unnamed1</name>
</geneLocation>
<name>A0ABY7U4T0_9SPHN</name>
<feature type="transmembrane region" description="Helical" evidence="1">
    <location>
        <begin position="327"/>
        <end position="351"/>
    </location>
</feature>
<evidence type="ECO:0000313" key="3">
    <source>
        <dbReference type="Proteomes" id="UP001218231"/>
    </source>
</evidence>
<keyword evidence="1" id="KW-0812">Transmembrane</keyword>
<dbReference type="RefSeq" id="WP_273619656.1">
    <property type="nucleotide sequence ID" value="NZ_CP117418.1"/>
</dbReference>
<protein>
    <recommendedName>
        <fullName evidence="4">DUF2029 domain-containing protein</fullName>
    </recommendedName>
</protein>
<evidence type="ECO:0000256" key="1">
    <source>
        <dbReference type="SAM" id="Phobius"/>
    </source>
</evidence>
<feature type="transmembrane region" description="Helical" evidence="1">
    <location>
        <begin position="185"/>
        <end position="207"/>
    </location>
</feature>
<feature type="transmembrane region" description="Helical" evidence="1">
    <location>
        <begin position="294"/>
        <end position="315"/>
    </location>
</feature>
<sequence>MAVDETWRDAGAARPRGLLGEWLLAACVALAGLSDLWRAWHLGYLPQPFFYESSDTWMDWFNTAWWAHDRGIYDSWASIYPPLSFVILKVLGLPQCYRGPLPGPELRLCDWVGVGAIHALYLLDAVLVAWAFVRMDRRTALPRAFALVAGMPLLYGLERGNLVLLAFACMVLAFGRVLRSARLRWLALAVMINLKVYLISALAAQLLRRRWRWFEGGLLVTVLVYLASYLLLGIGTPGEVVANVLAFARGGNAAGVLDVWYAASYAPLATLLDGKDFPISTLIGSQIVETGGRIVAVAVHGGQAIILAGAAATWLRPGLVPPFRATLFGVALALITSEAGGYTICLILFFVMMERWQGLLRPAAIIIAYLLCIPGDIVLSTIAPMVQDSFLAGHTVSVQHGIGLGMFLRPLLVILAPALLALHTVGVVWRDLRCGGGVGASTNGGRRR</sequence>